<feature type="region of interest" description="Disordered" evidence="1">
    <location>
        <begin position="155"/>
        <end position="186"/>
    </location>
</feature>
<dbReference type="RefSeq" id="XP_002503610.1">
    <property type="nucleotide sequence ID" value="XM_002503564.1"/>
</dbReference>
<dbReference type="EMBL" id="CP001328">
    <property type="protein sequence ID" value="ACO64868.1"/>
    <property type="molecule type" value="Genomic_DNA"/>
</dbReference>
<organism evidence="2 3">
    <name type="scientific">Micromonas commoda (strain RCC299 / NOUM17 / CCMP2709)</name>
    <name type="common">Picoplanktonic green alga</name>
    <dbReference type="NCBI Taxonomy" id="296587"/>
    <lineage>
        <taxon>Eukaryota</taxon>
        <taxon>Viridiplantae</taxon>
        <taxon>Chlorophyta</taxon>
        <taxon>Mamiellophyceae</taxon>
        <taxon>Mamiellales</taxon>
        <taxon>Mamiellaceae</taxon>
        <taxon>Micromonas</taxon>
    </lineage>
</organism>
<evidence type="ECO:0000313" key="2">
    <source>
        <dbReference type="EMBL" id="ACO64868.1"/>
    </source>
</evidence>
<dbReference type="AlphaFoldDB" id="C1EAJ0"/>
<dbReference type="PANTHER" id="PTHR34438">
    <property type="entry name" value="SI:DKEY-97L20.6"/>
    <property type="match status" value="1"/>
</dbReference>
<dbReference type="OrthoDB" id="541234at2759"/>
<name>C1EAJ0_MICCC</name>
<sequence>MAAEGDPLDDEDLLAEDRELEEREECVGDILELIVERVNAHLEAAELQGKVTGYAVREAVKDALAVVDMTFLERESFAMRGVTATESTVGSWEPDDDFTPGPIDAWARGTVKARRRQRTATHENATSSARHTIGGVEKHINRISRASNTIGAVEKQNRKSLAATMPLPKPKPRKSKLTGEAAEREQRLRDEIETRKAMQKMQRLQLQKDQEDLKQLEVLQKSLRGREYTYDHNGQVVFVNKPNTEKLPAYGAGLRINVPETRGGLQTHGKYKRFANVGLSKLVETDFIEKEKSSQPSALEVMQMAKGVTLREGGGAKAGPPVGSSKQNMSRKDFLELYSDPSAKKQWQRGDTTDEGLGTQGSQERVVQPDPNLKLLSAADWGVNPPAAMKENPYVPPSRMPKAKTPMMRQRRV</sequence>
<keyword evidence="3" id="KW-1185">Reference proteome</keyword>
<accession>C1EAJ0</accession>
<dbReference type="PANTHER" id="PTHR34438:SF1">
    <property type="entry name" value="CHROMOSOME 2 OPEN READING FRAME 81"/>
    <property type="match status" value="1"/>
</dbReference>
<dbReference type="eggNOG" id="ENOG502SGMV">
    <property type="taxonomic scope" value="Eukaryota"/>
</dbReference>
<gene>
    <name evidence="2" type="ORF">MICPUN_60088</name>
</gene>
<dbReference type="InterPro" id="IPR028042">
    <property type="entry name" value="DUF4639"/>
</dbReference>
<reference evidence="2 3" key="1">
    <citation type="journal article" date="2009" name="Science">
        <title>Green evolution and dynamic adaptations revealed by genomes of the marine picoeukaryotes Micromonas.</title>
        <authorList>
            <person name="Worden A.Z."/>
            <person name="Lee J.H."/>
            <person name="Mock T."/>
            <person name="Rouze P."/>
            <person name="Simmons M.P."/>
            <person name="Aerts A.L."/>
            <person name="Allen A.E."/>
            <person name="Cuvelier M.L."/>
            <person name="Derelle E."/>
            <person name="Everett M.V."/>
            <person name="Foulon E."/>
            <person name="Grimwood J."/>
            <person name="Gundlach H."/>
            <person name="Henrissat B."/>
            <person name="Napoli C."/>
            <person name="McDonald S.M."/>
            <person name="Parker M.S."/>
            <person name="Rombauts S."/>
            <person name="Salamov A."/>
            <person name="Von Dassow P."/>
            <person name="Badger J.H."/>
            <person name="Coutinho P.M."/>
            <person name="Demir E."/>
            <person name="Dubchak I."/>
            <person name="Gentemann C."/>
            <person name="Eikrem W."/>
            <person name="Gready J.E."/>
            <person name="John U."/>
            <person name="Lanier W."/>
            <person name="Lindquist E.A."/>
            <person name="Lucas S."/>
            <person name="Mayer K.F."/>
            <person name="Moreau H."/>
            <person name="Not F."/>
            <person name="Otillar R."/>
            <person name="Panaud O."/>
            <person name="Pangilinan J."/>
            <person name="Paulsen I."/>
            <person name="Piegu B."/>
            <person name="Poliakov A."/>
            <person name="Robbens S."/>
            <person name="Schmutz J."/>
            <person name="Toulza E."/>
            <person name="Wyss T."/>
            <person name="Zelensky A."/>
            <person name="Zhou K."/>
            <person name="Armbrust E.V."/>
            <person name="Bhattacharya D."/>
            <person name="Goodenough U.W."/>
            <person name="Van de Peer Y."/>
            <person name="Grigoriev I.V."/>
        </authorList>
    </citation>
    <scope>NUCLEOTIDE SEQUENCE [LARGE SCALE GENOMIC DNA]</scope>
    <source>
        <strain evidence="3">RCC299 / NOUM17</strain>
    </source>
</reference>
<proteinExistence type="predicted"/>
<dbReference type="KEGG" id="mis:MICPUN_60088"/>
<dbReference type="STRING" id="296587.C1EAJ0"/>
<dbReference type="InParanoid" id="C1EAJ0"/>
<dbReference type="GeneID" id="8245245"/>
<evidence type="ECO:0000313" key="3">
    <source>
        <dbReference type="Proteomes" id="UP000002009"/>
    </source>
</evidence>
<evidence type="ECO:0000256" key="1">
    <source>
        <dbReference type="SAM" id="MobiDB-lite"/>
    </source>
</evidence>
<protein>
    <submittedName>
        <fullName evidence="2">Uncharacterized protein</fullName>
    </submittedName>
</protein>
<dbReference type="Proteomes" id="UP000002009">
    <property type="component" value="Chromosome 7"/>
</dbReference>
<feature type="region of interest" description="Disordered" evidence="1">
    <location>
        <begin position="342"/>
        <end position="413"/>
    </location>
</feature>